<dbReference type="Gene3D" id="1.10.10.10">
    <property type="entry name" value="Winged helix-like DNA-binding domain superfamily/Winged helix DNA-binding domain"/>
    <property type="match status" value="1"/>
</dbReference>
<evidence type="ECO:0000259" key="2">
    <source>
        <dbReference type="Pfam" id="PF02481"/>
    </source>
</evidence>
<keyword evidence="5" id="KW-1185">Reference proteome</keyword>
<dbReference type="InterPro" id="IPR041614">
    <property type="entry name" value="DprA_WH"/>
</dbReference>
<comment type="caution">
    <text evidence="4">The sequence shown here is derived from an EMBL/GenBank/DDBJ whole genome shotgun (WGS) entry which is preliminary data.</text>
</comment>
<dbReference type="AlphaFoldDB" id="A0A5J4KL14"/>
<dbReference type="PANTHER" id="PTHR43022:SF1">
    <property type="entry name" value="PROTEIN SMF"/>
    <property type="match status" value="1"/>
</dbReference>
<feature type="domain" description="Smf/DprA SLOG" evidence="2">
    <location>
        <begin position="102"/>
        <end position="314"/>
    </location>
</feature>
<reference evidence="4 5" key="1">
    <citation type="submission" date="2019-10" db="EMBL/GenBank/DDBJ databases">
        <title>Dictyobacter vulcani sp. nov., within the class Ktedonobacteria, isolated from soil of volcanic Mt. Zao.</title>
        <authorList>
            <person name="Zheng Y."/>
            <person name="Wang C.M."/>
            <person name="Sakai Y."/>
            <person name="Abe K."/>
            <person name="Yokota A."/>
            <person name="Yabe S."/>
        </authorList>
    </citation>
    <scope>NUCLEOTIDE SEQUENCE [LARGE SCALE GENOMIC DNA]</scope>
    <source>
        <strain evidence="4 5">W12</strain>
    </source>
</reference>
<name>A0A5J4KL14_9CHLR</name>
<dbReference type="NCBIfam" id="TIGR00732">
    <property type="entry name" value="dprA"/>
    <property type="match status" value="1"/>
</dbReference>
<dbReference type="InterPro" id="IPR057666">
    <property type="entry name" value="DrpA_SLOG"/>
</dbReference>
<dbReference type="Pfam" id="PF17782">
    <property type="entry name" value="WHD_DprA"/>
    <property type="match status" value="1"/>
</dbReference>
<dbReference type="InterPro" id="IPR003488">
    <property type="entry name" value="DprA"/>
</dbReference>
<dbReference type="PANTHER" id="PTHR43022">
    <property type="entry name" value="PROTEIN SMF"/>
    <property type="match status" value="1"/>
</dbReference>
<sequence>MGKKQRRVEVCDTSARYYPSDALTLEELAYWIAFSRVMGIGPVRFQMLLDFFQEDVASAWRATSKDLIGVGLDQRTLESFIKQRTNIDPASELKRLEKLRIQVITWKDAGYPPLLRKMDYAPPVLYACGQLVEDDLRYTIGIVGTRKMSTYGRQVTEHFTRDLVKGRITIVSGLALGIDTVAHNTALDEGGRTIAVLACGLDTIYPPSNYHLAKQIVDSGQGVLLTSFPLGIKPDGGNFPARNHIISGLSLGVLVTEAPDKSGALITASSALSQGREVYAVPNNIFSNSGMGTNQLLKDGAHPVTEVKDILEHLNIHTVPRDEELPLCEPANEEEKQLLALLTREPQHIDDLIRSSALAANTVSSTLIIMELNGMVKQIGNMQYVRTR</sequence>
<feature type="domain" description="DprA winged helix" evidence="3">
    <location>
        <begin position="329"/>
        <end position="378"/>
    </location>
</feature>
<dbReference type="SUPFAM" id="SSF102405">
    <property type="entry name" value="MCP/YpsA-like"/>
    <property type="match status" value="1"/>
</dbReference>
<organism evidence="4 5">
    <name type="scientific">Dictyobacter vulcani</name>
    <dbReference type="NCBI Taxonomy" id="2607529"/>
    <lineage>
        <taxon>Bacteria</taxon>
        <taxon>Bacillati</taxon>
        <taxon>Chloroflexota</taxon>
        <taxon>Ktedonobacteria</taxon>
        <taxon>Ktedonobacterales</taxon>
        <taxon>Dictyobacteraceae</taxon>
        <taxon>Dictyobacter</taxon>
    </lineage>
</organism>
<dbReference type="Pfam" id="PF02481">
    <property type="entry name" value="DNA_processg_A"/>
    <property type="match status" value="1"/>
</dbReference>
<evidence type="ECO:0000256" key="1">
    <source>
        <dbReference type="ARBA" id="ARBA00006525"/>
    </source>
</evidence>
<gene>
    <name evidence="4" type="ORF">KDW_12620</name>
</gene>
<comment type="similarity">
    <text evidence="1">Belongs to the DprA/Smf family.</text>
</comment>
<accession>A0A5J4KL14</accession>
<evidence type="ECO:0000259" key="3">
    <source>
        <dbReference type="Pfam" id="PF17782"/>
    </source>
</evidence>
<dbReference type="EMBL" id="BKZW01000001">
    <property type="protein sequence ID" value="GER87100.1"/>
    <property type="molecule type" value="Genomic_DNA"/>
</dbReference>
<dbReference type="Proteomes" id="UP000326912">
    <property type="component" value="Unassembled WGS sequence"/>
</dbReference>
<dbReference type="InterPro" id="IPR036388">
    <property type="entry name" value="WH-like_DNA-bd_sf"/>
</dbReference>
<proteinExistence type="inferred from homology"/>
<evidence type="ECO:0000313" key="5">
    <source>
        <dbReference type="Proteomes" id="UP000326912"/>
    </source>
</evidence>
<protein>
    <submittedName>
        <fullName evidence="4">DNA processing protein DprA</fullName>
    </submittedName>
</protein>
<dbReference type="RefSeq" id="WP_151755135.1">
    <property type="nucleotide sequence ID" value="NZ_BKZW01000001.1"/>
</dbReference>
<evidence type="ECO:0000313" key="4">
    <source>
        <dbReference type="EMBL" id="GER87100.1"/>
    </source>
</evidence>
<dbReference type="GO" id="GO:0009294">
    <property type="term" value="P:DNA-mediated transformation"/>
    <property type="evidence" value="ECO:0007669"/>
    <property type="project" value="InterPro"/>
</dbReference>
<dbReference type="Gene3D" id="3.40.50.450">
    <property type="match status" value="1"/>
</dbReference>